<dbReference type="OrthoDB" id="5459937at2"/>
<reference evidence="4 5" key="1">
    <citation type="submission" date="2018-03" db="EMBL/GenBank/DDBJ databases">
        <title>Genomic Encyclopedia of Archaeal and Bacterial Type Strains, Phase II (KMG-II): from individual species to whole genera.</title>
        <authorList>
            <person name="Goeker M."/>
        </authorList>
    </citation>
    <scope>NUCLEOTIDE SEQUENCE [LARGE SCALE GENOMIC DNA]</scope>
    <source>
        <strain evidence="4 5">DSM 29318</strain>
    </source>
</reference>
<dbReference type="EMBL" id="PVTT01000001">
    <property type="protein sequence ID" value="PRY94584.1"/>
    <property type="molecule type" value="Genomic_DNA"/>
</dbReference>
<dbReference type="PANTHER" id="PTHR43877">
    <property type="entry name" value="AMINOALKYLPHOSPHONATE N-ACETYLTRANSFERASE-RELATED-RELATED"/>
    <property type="match status" value="1"/>
</dbReference>
<keyword evidence="2" id="KW-0012">Acyltransferase</keyword>
<dbReference type="AlphaFoldDB" id="A0A2T0X6T5"/>
<dbReference type="CDD" id="cd04301">
    <property type="entry name" value="NAT_SF"/>
    <property type="match status" value="1"/>
</dbReference>
<feature type="domain" description="N-acetyltransferase" evidence="3">
    <location>
        <begin position="1"/>
        <end position="164"/>
    </location>
</feature>
<dbReference type="RefSeq" id="WP_106159072.1">
    <property type="nucleotide sequence ID" value="NZ_PVTT01000001.1"/>
</dbReference>
<evidence type="ECO:0000313" key="4">
    <source>
        <dbReference type="EMBL" id="PRY94584.1"/>
    </source>
</evidence>
<organism evidence="4 5">
    <name type="scientific">Hasllibacter halocynthiae</name>
    <dbReference type="NCBI Taxonomy" id="595589"/>
    <lineage>
        <taxon>Bacteria</taxon>
        <taxon>Pseudomonadati</taxon>
        <taxon>Pseudomonadota</taxon>
        <taxon>Alphaproteobacteria</taxon>
        <taxon>Rhodobacterales</taxon>
        <taxon>Roseobacteraceae</taxon>
        <taxon>Hasllibacter</taxon>
    </lineage>
</organism>
<evidence type="ECO:0000256" key="2">
    <source>
        <dbReference type="ARBA" id="ARBA00023315"/>
    </source>
</evidence>
<dbReference type="Gene3D" id="3.40.630.30">
    <property type="match status" value="1"/>
</dbReference>
<dbReference type="InterPro" id="IPR000182">
    <property type="entry name" value="GNAT_dom"/>
</dbReference>
<dbReference type="Proteomes" id="UP000238801">
    <property type="component" value="Unassembled WGS sequence"/>
</dbReference>
<comment type="caution">
    <text evidence="4">The sequence shown here is derived from an EMBL/GenBank/DDBJ whole genome shotgun (WGS) entry which is preliminary data.</text>
</comment>
<dbReference type="SUPFAM" id="SSF55729">
    <property type="entry name" value="Acyl-CoA N-acyltransferases (Nat)"/>
    <property type="match status" value="1"/>
</dbReference>
<name>A0A2T0X6T5_9RHOB</name>
<sequence>MIRPAKEGDAPAVAALLNAVVLETTISFRHEAWSAEEVAARMAHLRGAGREYFVALALAGGAVVGHASYDQFRGGSGYRTAMEHSVALSPAARGRGLGRALVEAVASHAAERGARTLWAGVSGENPEGEGFHRACGFERIARLPGPGFKFGRSLDLVLMRRALA</sequence>
<protein>
    <submittedName>
        <fullName evidence="4">Phosphinothricin acetyltransferase</fullName>
    </submittedName>
</protein>
<dbReference type="GO" id="GO:0016747">
    <property type="term" value="F:acyltransferase activity, transferring groups other than amino-acyl groups"/>
    <property type="evidence" value="ECO:0007669"/>
    <property type="project" value="InterPro"/>
</dbReference>
<evidence type="ECO:0000256" key="1">
    <source>
        <dbReference type="ARBA" id="ARBA00022679"/>
    </source>
</evidence>
<evidence type="ECO:0000259" key="3">
    <source>
        <dbReference type="PROSITE" id="PS51186"/>
    </source>
</evidence>
<dbReference type="InterPro" id="IPR050832">
    <property type="entry name" value="Bact_Acetyltransf"/>
</dbReference>
<proteinExistence type="predicted"/>
<dbReference type="Pfam" id="PF00583">
    <property type="entry name" value="Acetyltransf_1"/>
    <property type="match status" value="1"/>
</dbReference>
<accession>A0A2T0X6T5</accession>
<gene>
    <name evidence="4" type="ORF">BCF33_0176</name>
</gene>
<evidence type="ECO:0000313" key="5">
    <source>
        <dbReference type="Proteomes" id="UP000238801"/>
    </source>
</evidence>
<keyword evidence="1 4" id="KW-0808">Transferase</keyword>
<dbReference type="InterPro" id="IPR016181">
    <property type="entry name" value="Acyl_CoA_acyltransferase"/>
</dbReference>
<keyword evidence="5" id="KW-1185">Reference proteome</keyword>
<dbReference type="PROSITE" id="PS51186">
    <property type="entry name" value="GNAT"/>
    <property type="match status" value="1"/>
</dbReference>